<evidence type="ECO:0000313" key="3">
    <source>
        <dbReference type="Proteomes" id="UP000199233"/>
    </source>
</evidence>
<keyword evidence="2" id="KW-0540">Nuclease</keyword>
<dbReference type="STRING" id="489703.SAMN04488038_11729"/>
<keyword evidence="2" id="KW-0255">Endonuclease</keyword>
<dbReference type="PANTHER" id="PTHR38590:SF1">
    <property type="entry name" value="BLL0828 PROTEIN"/>
    <property type="match status" value="1"/>
</dbReference>
<dbReference type="RefSeq" id="WP_218140254.1">
    <property type="nucleotide sequence ID" value="NZ_FOFS01000017.1"/>
</dbReference>
<reference evidence="2 3" key="1">
    <citation type="submission" date="2016-10" db="EMBL/GenBank/DDBJ databases">
        <authorList>
            <person name="de Groot N.N."/>
        </authorList>
    </citation>
    <scope>NUCLEOTIDE SEQUENCE [LARGE SCALE GENOMIC DNA]</scope>
    <source>
        <strain evidence="2 3">DSM 25927</strain>
    </source>
</reference>
<name>A0A1H9LS57_9GAMM</name>
<dbReference type="CDD" id="cd01038">
    <property type="entry name" value="Endonuclease_DUF559"/>
    <property type="match status" value="1"/>
</dbReference>
<gene>
    <name evidence="2" type="ORF">SAMN04488038_11729</name>
</gene>
<accession>A0A1H9LS57</accession>
<dbReference type="PANTHER" id="PTHR38590">
    <property type="entry name" value="BLL0828 PROTEIN"/>
    <property type="match status" value="1"/>
</dbReference>
<feature type="domain" description="DUF559" evidence="1">
    <location>
        <begin position="9"/>
        <end position="113"/>
    </location>
</feature>
<proteinExistence type="predicted"/>
<dbReference type="SUPFAM" id="SSF52980">
    <property type="entry name" value="Restriction endonuclease-like"/>
    <property type="match status" value="1"/>
</dbReference>
<evidence type="ECO:0000313" key="2">
    <source>
        <dbReference type="EMBL" id="SER14301.1"/>
    </source>
</evidence>
<dbReference type="Pfam" id="PF04480">
    <property type="entry name" value="DUF559"/>
    <property type="match status" value="1"/>
</dbReference>
<organism evidence="2 3">
    <name type="scientific">Solimonas aquatica</name>
    <dbReference type="NCBI Taxonomy" id="489703"/>
    <lineage>
        <taxon>Bacteria</taxon>
        <taxon>Pseudomonadati</taxon>
        <taxon>Pseudomonadota</taxon>
        <taxon>Gammaproteobacteria</taxon>
        <taxon>Nevskiales</taxon>
        <taxon>Nevskiaceae</taxon>
        <taxon>Solimonas</taxon>
    </lineage>
</organism>
<dbReference type="AlphaFoldDB" id="A0A1H9LS57"/>
<keyword evidence="3" id="KW-1185">Reference proteome</keyword>
<dbReference type="Proteomes" id="UP000199233">
    <property type="component" value="Unassembled WGS sequence"/>
</dbReference>
<dbReference type="InterPro" id="IPR011335">
    <property type="entry name" value="Restrct_endonuc-II-like"/>
</dbReference>
<dbReference type="InterPro" id="IPR047216">
    <property type="entry name" value="Endonuclease_DUF559_bact"/>
</dbReference>
<keyword evidence="2" id="KW-0378">Hydrolase</keyword>
<dbReference type="GO" id="GO:0004519">
    <property type="term" value="F:endonuclease activity"/>
    <property type="evidence" value="ECO:0007669"/>
    <property type="project" value="UniProtKB-KW"/>
</dbReference>
<dbReference type="Gene3D" id="3.40.960.10">
    <property type="entry name" value="VSR Endonuclease"/>
    <property type="match status" value="1"/>
</dbReference>
<protein>
    <submittedName>
        <fullName evidence="2">Very-short-patch-repair endonuclease</fullName>
    </submittedName>
</protein>
<dbReference type="InterPro" id="IPR007569">
    <property type="entry name" value="DUF559"/>
</dbReference>
<dbReference type="EMBL" id="FOFS01000017">
    <property type="protein sequence ID" value="SER14301.1"/>
    <property type="molecule type" value="Genomic_DNA"/>
</dbReference>
<evidence type="ECO:0000259" key="1">
    <source>
        <dbReference type="Pfam" id="PF04480"/>
    </source>
</evidence>
<sequence length="130" mass="15349">MPRQRSPMESLARELRRTQTDAERVLWQRLRNRQLLGHKFRRQLPIGPYIVDFVCVERQLIIELDGGQHAEQRARDAQRSAWLQARGFRVLRFWNDQALKETNAVLEFVLRHLSENPSPQPSPLAGEREL</sequence>